<reference evidence="2 3" key="1">
    <citation type="submission" date="2016-07" db="EMBL/GenBank/DDBJ databases">
        <title>Pervasive Adenine N6-methylation of Active Genes in Fungi.</title>
        <authorList>
            <consortium name="DOE Joint Genome Institute"/>
            <person name="Mondo S.J."/>
            <person name="Dannebaum R.O."/>
            <person name="Kuo R.C."/>
            <person name="Labutti K."/>
            <person name="Haridas S."/>
            <person name="Kuo A."/>
            <person name="Salamov A."/>
            <person name="Ahrendt S.R."/>
            <person name="Lipzen A."/>
            <person name="Sullivan W."/>
            <person name="Andreopoulos W.B."/>
            <person name="Clum A."/>
            <person name="Lindquist E."/>
            <person name="Daum C."/>
            <person name="Ramamoorthy G.K."/>
            <person name="Gryganskyi A."/>
            <person name="Culley D."/>
            <person name="Magnuson J.K."/>
            <person name="James T.Y."/>
            <person name="O'Malley M.A."/>
            <person name="Stajich J.E."/>
            <person name="Spatafora J.W."/>
            <person name="Visel A."/>
            <person name="Grigoriev I.V."/>
        </authorList>
    </citation>
    <scope>NUCLEOTIDE SEQUENCE [LARGE SCALE GENOMIC DNA]</scope>
    <source>
        <strain evidence="2 3">NRRL 3116</strain>
    </source>
</reference>
<gene>
    <name evidence="2" type="ORF">BCR41DRAFT_309349</name>
</gene>
<dbReference type="EMBL" id="MCFF01000033">
    <property type="protein sequence ID" value="ORZ09740.1"/>
    <property type="molecule type" value="Genomic_DNA"/>
</dbReference>
<dbReference type="OrthoDB" id="441210at2759"/>
<dbReference type="GO" id="GO:0007131">
    <property type="term" value="P:reciprocal meiotic recombination"/>
    <property type="evidence" value="ECO:0007669"/>
    <property type="project" value="InterPro"/>
</dbReference>
<comment type="caution">
    <text evidence="2">The sequence shown here is derived from an EMBL/GenBank/DDBJ whole genome shotgun (WGS) entry which is preliminary data.</text>
</comment>
<feature type="chain" id="PRO_5012666227" evidence="1">
    <location>
        <begin position="19"/>
        <end position="114"/>
    </location>
</feature>
<dbReference type="AlphaFoldDB" id="A0A1Y2GG07"/>
<feature type="signal peptide" evidence="1">
    <location>
        <begin position="1"/>
        <end position="18"/>
    </location>
</feature>
<dbReference type="STRING" id="64571.A0A1Y2GG07"/>
<dbReference type="GO" id="GO:0000795">
    <property type="term" value="C:synaptonemal complex"/>
    <property type="evidence" value="ECO:0007669"/>
    <property type="project" value="InterPro"/>
</dbReference>
<dbReference type="InParanoid" id="A0A1Y2GG07"/>
<sequence length="114" mass="13039">IFCITCATTAFEVALVCPACETSLTQPDDIVIVELNPTQEYRSSILSGLRPEIIMEVCTRAISFWTYQTSQEIKYREMTQKSQEDKISLLEKQLQRVTREFNAELGGKYLLILP</sequence>
<dbReference type="InterPro" id="IPR042448">
    <property type="entry name" value="CCNB1IP1"/>
</dbReference>
<dbReference type="PANTHER" id="PTHR14305">
    <property type="entry name" value="E3 UBIQUITIN-PROTEIN LIGASE CCNB1IP1"/>
    <property type="match status" value="1"/>
</dbReference>
<dbReference type="GO" id="GO:0061630">
    <property type="term" value="F:ubiquitin protein ligase activity"/>
    <property type="evidence" value="ECO:0007669"/>
    <property type="project" value="InterPro"/>
</dbReference>
<dbReference type="RefSeq" id="XP_021879010.1">
    <property type="nucleotide sequence ID" value="XM_022020949.1"/>
</dbReference>
<accession>A0A1Y2GG07</accession>
<dbReference type="GeneID" id="33562793"/>
<keyword evidence="3" id="KW-1185">Reference proteome</keyword>
<name>A0A1Y2GG07_9FUNG</name>
<protein>
    <submittedName>
        <fullName evidence="2">Uncharacterized protein</fullName>
    </submittedName>
</protein>
<keyword evidence="1" id="KW-0732">Signal</keyword>
<dbReference type="Proteomes" id="UP000193648">
    <property type="component" value="Unassembled WGS sequence"/>
</dbReference>
<dbReference type="PANTHER" id="PTHR14305:SF0">
    <property type="entry name" value="E3 UBIQUITIN-PROTEIN LIGASE CCNB1IP1"/>
    <property type="match status" value="1"/>
</dbReference>
<feature type="non-terminal residue" evidence="2">
    <location>
        <position position="1"/>
    </location>
</feature>
<evidence type="ECO:0000313" key="3">
    <source>
        <dbReference type="Proteomes" id="UP000193648"/>
    </source>
</evidence>
<evidence type="ECO:0000256" key="1">
    <source>
        <dbReference type="SAM" id="SignalP"/>
    </source>
</evidence>
<proteinExistence type="predicted"/>
<organism evidence="2 3">
    <name type="scientific">Lobosporangium transversale</name>
    <dbReference type="NCBI Taxonomy" id="64571"/>
    <lineage>
        <taxon>Eukaryota</taxon>
        <taxon>Fungi</taxon>
        <taxon>Fungi incertae sedis</taxon>
        <taxon>Mucoromycota</taxon>
        <taxon>Mortierellomycotina</taxon>
        <taxon>Mortierellomycetes</taxon>
        <taxon>Mortierellales</taxon>
        <taxon>Mortierellaceae</taxon>
        <taxon>Lobosporangium</taxon>
    </lineage>
</organism>
<evidence type="ECO:0000313" key="2">
    <source>
        <dbReference type="EMBL" id="ORZ09740.1"/>
    </source>
</evidence>